<proteinExistence type="inferred from homology"/>
<evidence type="ECO:0000256" key="5">
    <source>
        <dbReference type="ARBA" id="ARBA00023098"/>
    </source>
</evidence>
<feature type="domain" description="PLD phosphodiesterase" evidence="8">
    <location>
        <begin position="367"/>
        <end position="394"/>
    </location>
</feature>
<keyword evidence="5" id="KW-0443">Lipid metabolism</keyword>
<dbReference type="CDD" id="cd09136">
    <property type="entry name" value="PLDc_PSS_G_neg_2"/>
    <property type="match status" value="1"/>
</dbReference>
<dbReference type="GO" id="GO:0008444">
    <property type="term" value="F:CDP-diacylglycerol-glycerol-3-phosphate 3-phosphatidyltransferase activity"/>
    <property type="evidence" value="ECO:0007669"/>
    <property type="project" value="InterPro"/>
</dbReference>
<dbReference type="PROSITE" id="PS50035">
    <property type="entry name" value="PLD"/>
    <property type="match status" value="1"/>
</dbReference>
<keyword evidence="2" id="KW-0444">Lipid biosynthesis</keyword>
<accession>A0A1Q5TN83</accession>
<organism evidence="9 10">
    <name type="scientific">Xenorhabdus thuongxuanensis</name>
    <dbReference type="NCBI Taxonomy" id="1873484"/>
    <lineage>
        <taxon>Bacteria</taxon>
        <taxon>Pseudomonadati</taxon>
        <taxon>Pseudomonadota</taxon>
        <taxon>Gammaproteobacteria</taxon>
        <taxon>Enterobacterales</taxon>
        <taxon>Morganellaceae</taxon>
        <taxon>Xenorhabdus</taxon>
    </lineage>
</organism>
<dbReference type="SMART" id="SM00155">
    <property type="entry name" value="PLDc"/>
    <property type="match status" value="2"/>
</dbReference>
<dbReference type="SUPFAM" id="SSF56024">
    <property type="entry name" value="Phospholipase D/nuclease"/>
    <property type="match status" value="2"/>
</dbReference>
<dbReference type="Pfam" id="PF13091">
    <property type="entry name" value="PLDc_2"/>
    <property type="match status" value="2"/>
</dbReference>
<dbReference type="FunFam" id="3.30.870.10:FF:000006">
    <property type="entry name" value="CDP-diacylglycerol--serine O-phosphatidyltransferase"/>
    <property type="match status" value="1"/>
</dbReference>
<name>A0A1Q5TN83_9GAMM</name>
<dbReference type="InterPro" id="IPR001736">
    <property type="entry name" value="PLipase_D/transphosphatidylase"/>
</dbReference>
<keyword evidence="3 9" id="KW-0808">Transferase</keyword>
<gene>
    <name evidence="9" type="primary">pssA</name>
    <name evidence="9" type="ORF">Xentx_03355</name>
</gene>
<dbReference type="GO" id="GO:0005829">
    <property type="term" value="C:cytosol"/>
    <property type="evidence" value="ECO:0007669"/>
    <property type="project" value="TreeGrafter"/>
</dbReference>
<keyword evidence="4" id="KW-0677">Repeat</keyword>
<dbReference type="PANTHER" id="PTHR12586">
    <property type="entry name" value="CDP-DIACYLGLYCEROL--SERINE O-PHOSPHATIDYLTRANSFERASE"/>
    <property type="match status" value="1"/>
</dbReference>
<reference evidence="9 10" key="1">
    <citation type="submission" date="2016-09" db="EMBL/GenBank/DDBJ databases">
        <title>Xenorhabdus thuongxuanensis sp. nov. and Xenorhabdus eapokensis sp. nov., isolated from Steinernema species.</title>
        <authorList>
            <person name="Kaempfer P."/>
            <person name="Tobias N.J."/>
            <person name="Phan Ke L."/>
            <person name="Bode H.B."/>
            <person name="Glaeser S.P."/>
        </authorList>
    </citation>
    <scope>NUCLEOTIDE SEQUENCE [LARGE SCALE GENOMIC DNA]</scope>
    <source>
        <strain evidence="9 10">30TX1</strain>
    </source>
</reference>
<evidence type="ECO:0000256" key="6">
    <source>
        <dbReference type="ARBA" id="ARBA00023209"/>
    </source>
</evidence>
<keyword evidence="10" id="KW-1185">Reference proteome</keyword>
<evidence type="ECO:0000259" key="8">
    <source>
        <dbReference type="PROSITE" id="PS50035"/>
    </source>
</evidence>
<dbReference type="NCBIfam" id="NF006946">
    <property type="entry name" value="PRK09428.1"/>
    <property type="match status" value="1"/>
</dbReference>
<evidence type="ECO:0000256" key="3">
    <source>
        <dbReference type="ARBA" id="ARBA00022679"/>
    </source>
</evidence>
<protein>
    <submittedName>
        <fullName evidence="9">Phosphatidylserine synthase</fullName>
        <ecNumber evidence="9">2.7.8.8</ecNumber>
    </submittedName>
</protein>
<dbReference type="EC" id="2.7.8.8" evidence="9"/>
<dbReference type="AlphaFoldDB" id="A0A1Q5TN83"/>
<dbReference type="EMBL" id="MKGR01000039">
    <property type="protein sequence ID" value="OKP01693.1"/>
    <property type="molecule type" value="Genomic_DNA"/>
</dbReference>
<keyword evidence="6" id="KW-0594">Phospholipid biosynthesis</keyword>
<evidence type="ECO:0000313" key="9">
    <source>
        <dbReference type="EMBL" id="OKP01693.1"/>
    </source>
</evidence>
<dbReference type="Gene3D" id="3.30.870.10">
    <property type="entry name" value="Endonuclease Chain A"/>
    <property type="match status" value="2"/>
</dbReference>
<dbReference type="PIRSF" id="PIRSF000850">
    <property type="entry name" value="Phospholipase_D_PSS"/>
    <property type="match status" value="1"/>
</dbReference>
<dbReference type="PANTHER" id="PTHR12586:SF1">
    <property type="entry name" value="CDP-DIACYLGLYCEROL--GLYCEROL-3-PHOSPHATE 3-PHOSPHATIDYLTRANSFERASE, MITOCHONDRIAL"/>
    <property type="match status" value="1"/>
</dbReference>
<dbReference type="CDD" id="cd09134">
    <property type="entry name" value="PLDc_PSS_G_neg_1"/>
    <property type="match status" value="1"/>
</dbReference>
<dbReference type="Proteomes" id="UP000186277">
    <property type="component" value="Unassembled WGS sequence"/>
</dbReference>
<evidence type="ECO:0000256" key="2">
    <source>
        <dbReference type="ARBA" id="ARBA00022516"/>
    </source>
</evidence>
<comment type="similarity">
    <text evidence="1">Belongs to the CDP-alcohol phosphatidyltransferase class-II family.</text>
</comment>
<comment type="caution">
    <text evidence="9">The sequence shown here is derived from an EMBL/GenBank/DDBJ whole genome shotgun (WGS) entry which is preliminary data.</text>
</comment>
<keyword evidence="7" id="KW-1208">Phospholipid metabolism</keyword>
<dbReference type="GO" id="GO:0032049">
    <property type="term" value="P:cardiolipin biosynthetic process"/>
    <property type="evidence" value="ECO:0007669"/>
    <property type="project" value="InterPro"/>
</dbReference>
<evidence type="ECO:0000256" key="4">
    <source>
        <dbReference type="ARBA" id="ARBA00022737"/>
    </source>
</evidence>
<evidence type="ECO:0000256" key="1">
    <source>
        <dbReference type="ARBA" id="ARBA00010682"/>
    </source>
</evidence>
<dbReference type="GO" id="GO:0003882">
    <property type="term" value="F:CDP-diacylglycerol-serine O-phosphatidyltransferase activity"/>
    <property type="evidence" value="ECO:0007669"/>
    <property type="project" value="UniProtKB-EC"/>
</dbReference>
<dbReference type="InterPro" id="IPR025202">
    <property type="entry name" value="PLD-like_dom"/>
</dbReference>
<evidence type="ECO:0000313" key="10">
    <source>
        <dbReference type="Proteomes" id="UP000186277"/>
    </source>
</evidence>
<evidence type="ECO:0000256" key="7">
    <source>
        <dbReference type="ARBA" id="ARBA00023264"/>
    </source>
</evidence>
<sequence length="466" mass="54349">MMVLIPSRLREKRTVMLSKFKQAKHQQHLAQLPKLPQSVADIETFYESKVFRSTLLKHIENAQKHIYIAALYLENDDAGRDILTALYEAKQKRPELDIKILVDWHRAQRGRIGVEATATNADWYCSMAESYPDVNISILGVPVNTREALGVLHLKGFIFDDTVIYSGASINDVYLHRHEKYRYDRYHLLHNAKLAVVMKQFIDDNIISAEAVKNLACYNRPRSLEIKNLIRQFRASLRNADYHVENQASNEELAVIPLVGLGKKNLLNKTICHLISCTETKLVICTPYFNLPAVLVRAISRLLRQGKQVEIIIGDKTANDFYIPPEEPFKIIGALPYLYEINLRRFTSRLQRFIDSQQLTIRLWKDQDNTYHLKGIWVDNKWQLITGNNLNPRAWGLDLENAILIHDPRQEMNEQRAMELDCIRTHTKIIHSYQEVESIQLYPVKVRKLIRRLRRIRVDRLISRIL</sequence>
<dbReference type="InterPro" id="IPR016270">
    <property type="entry name" value="PGS1"/>
</dbReference>